<comment type="caution">
    <text evidence="1">The sequence shown here is derived from an EMBL/GenBank/DDBJ whole genome shotgun (WGS) entry which is preliminary data.</text>
</comment>
<accession>A0A2M6WU50</accession>
<name>A0A2M6WU50_9BACT</name>
<evidence type="ECO:0000313" key="2">
    <source>
        <dbReference type="Proteomes" id="UP000228533"/>
    </source>
</evidence>
<evidence type="ECO:0000313" key="1">
    <source>
        <dbReference type="EMBL" id="PIT96315.1"/>
    </source>
</evidence>
<reference evidence="2" key="1">
    <citation type="submission" date="2017-09" db="EMBL/GenBank/DDBJ databases">
        <title>Depth-based differentiation of microbial function through sediment-hosted aquifers and enrichment of novel symbionts in the deep terrestrial subsurface.</title>
        <authorList>
            <person name="Probst A.J."/>
            <person name="Ladd B."/>
            <person name="Jarett J.K."/>
            <person name="Geller-Mcgrath D.E."/>
            <person name="Sieber C.M.K."/>
            <person name="Emerson J.B."/>
            <person name="Anantharaman K."/>
            <person name="Thomas B.C."/>
            <person name="Malmstrom R."/>
            <person name="Stieglmeier M."/>
            <person name="Klingl A."/>
            <person name="Woyke T."/>
            <person name="Ryan C.M."/>
            <person name="Banfield J.F."/>
        </authorList>
    </citation>
    <scope>NUCLEOTIDE SEQUENCE [LARGE SCALE GENOMIC DNA]</scope>
</reference>
<organism evidence="1 2">
    <name type="scientific">Candidatus Falkowbacteria bacterium CG10_big_fil_rev_8_21_14_0_10_37_14</name>
    <dbReference type="NCBI Taxonomy" id="1974561"/>
    <lineage>
        <taxon>Bacteria</taxon>
        <taxon>Candidatus Falkowiibacteriota</taxon>
    </lineage>
</organism>
<dbReference type="EMBL" id="PFAM01000008">
    <property type="protein sequence ID" value="PIT96315.1"/>
    <property type="molecule type" value="Genomic_DNA"/>
</dbReference>
<protein>
    <submittedName>
        <fullName evidence="1">Uncharacterized protein</fullName>
    </submittedName>
</protein>
<proteinExistence type="predicted"/>
<dbReference type="Proteomes" id="UP000228533">
    <property type="component" value="Unassembled WGS sequence"/>
</dbReference>
<dbReference type="AlphaFoldDB" id="A0A2M6WU50"/>
<gene>
    <name evidence="1" type="ORF">COT94_01320</name>
</gene>
<sequence>MKTLLVVFLFLFFNGLLLSQTDFRLTRPADWNSTVNQVQLDFNGKLAEKVRDIPGTAKITLSADCDGVLDKMLNFRFPDATNFEKIDDTKWSFVDLVGTAGDKELTYFIRSRADDLDNVDHFFQEGADRILWESFIQFKKFPTKGKLLVEYTGVRAYGSGGQVSATSNFSYEINWGDNLKDAEFKMVVTVDWNKRLLLADWYYKSRSAIARVNLNITKPNTLSELTIDQLGPNRTAQVTWNNNYGTLEINAVSNPYPVSSEWSYLGRLTFPISGNGTGDLKFTNTVIFDPNGKPINIDPSLTIKIDWGNVDTKTTLKLIKPSNWNVVDKQAQLNVQGTLLEKFKSINAKVKITLLESNGILDKMLTFNFPGDLTKWSFVNLIGNTYAKELTYNIQARSDDLDNAGHFFKEGTEKLLWESFILFKQQPTQGRLRVEYSDVRLTNASDVVSVHDNFFYEIEFGPTSVIEEWPEVINFGANPISDRTLLVNGISVLSRGTYQIFNSAGINVLEGVIRDDVLLAKILDSGGYYLVINRDGKYYIHNFVVK</sequence>